<keyword evidence="2" id="KW-1185">Reference proteome</keyword>
<sequence length="101" mass="11820">MQICLRLHRRDLLSLSRVNKEFHTFLCKNSSAHLWRRTVKAVGLLPLCPEWFIEPAWILLLYSPSCTNCGEGKAQEVYWVCLARFCATCRTNAYVQFMCFD</sequence>
<protein>
    <recommendedName>
        <fullName evidence="3">F-box domain-containing protein</fullName>
    </recommendedName>
</protein>
<dbReference type="HOGENOM" id="CLU_180244_0_0_1"/>
<evidence type="ECO:0008006" key="3">
    <source>
        <dbReference type="Google" id="ProtNLM"/>
    </source>
</evidence>
<organism evidence="1 2">
    <name type="scientific">Fomitopsis schrenkii</name>
    <name type="common">Brown rot fungus</name>
    <dbReference type="NCBI Taxonomy" id="2126942"/>
    <lineage>
        <taxon>Eukaryota</taxon>
        <taxon>Fungi</taxon>
        <taxon>Dikarya</taxon>
        <taxon>Basidiomycota</taxon>
        <taxon>Agaricomycotina</taxon>
        <taxon>Agaricomycetes</taxon>
        <taxon>Polyporales</taxon>
        <taxon>Fomitopsis</taxon>
    </lineage>
</organism>
<gene>
    <name evidence="1" type="ORF">FOMPIDRAFT_1118396</name>
</gene>
<dbReference type="AlphaFoldDB" id="S8EGT5"/>
<dbReference type="EMBL" id="KE504135">
    <property type="protein sequence ID" value="EPT02439.1"/>
    <property type="molecule type" value="Genomic_DNA"/>
</dbReference>
<dbReference type="Proteomes" id="UP000015241">
    <property type="component" value="Unassembled WGS sequence"/>
</dbReference>
<name>S8EGT5_FOMSC</name>
<reference evidence="1 2" key="1">
    <citation type="journal article" date="2012" name="Science">
        <title>The Paleozoic origin of enzymatic lignin decomposition reconstructed from 31 fungal genomes.</title>
        <authorList>
            <person name="Floudas D."/>
            <person name="Binder M."/>
            <person name="Riley R."/>
            <person name="Barry K."/>
            <person name="Blanchette R.A."/>
            <person name="Henrissat B."/>
            <person name="Martinez A.T."/>
            <person name="Otillar R."/>
            <person name="Spatafora J.W."/>
            <person name="Yadav J.S."/>
            <person name="Aerts A."/>
            <person name="Benoit I."/>
            <person name="Boyd A."/>
            <person name="Carlson A."/>
            <person name="Copeland A."/>
            <person name="Coutinho P.M."/>
            <person name="de Vries R.P."/>
            <person name="Ferreira P."/>
            <person name="Findley K."/>
            <person name="Foster B."/>
            <person name="Gaskell J."/>
            <person name="Glotzer D."/>
            <person name="Gorecki P."/>
            <person name="Heitman J."/>
            <person name="Hesse C."/>
            <person name="Hori C."/>
            <person name="Igarashi K."/>
            <person name="Jurgens J.A."/>
            <person name="Kallen N."/>
            <person name="Kersten P."/>
            <person name="Kohler A."/>
            <person name="Kuees U."/>
            <person name="Kumar T.K.A."/>
            <person name="Kuo A."/>
            <person name="LaButti K."/>
            <person name="Larrondo L.F."/>
            <person name="Lindquist E."/>
            <person name="Ling A."/>
            <person name="Lombard V."/>
            <person name="Lucas S."/>
            <person name="Lundell T."/>
            <person name="Martin R."/>
            <person name="McLaughlin D.J."/>
            <person name="Morgenstern I."/>
            <person name="Morin E."/>
            <person name="Murat C."/>
            <person name="Nagy L.G."/>
            <person name="Nolan M."/>
            <person name="Ohm R.A."/>
            <person name="Patyshakuliyeva A."/>
            <person name="Rokas A."/>
            <person name="Ruiz-Duenas F.J."/>
            <person name="Sabat G."/>
            <person name="Salamov A."/>
            <person name="Samejima M."/>
            <person name="Schmutz J."/>
            <person name="Slot J.C."/>
            <person name="St John F."/>
            <person name="Stenlid J."/>
            <person name="Sun H."/>
            <person name="Sun S."/>
            <person name="Syed K."/>
            <person name="Tsang A."/>
            <person name="Wiebenga A."/>
            <person name="Young D."/>
            <person name="Pisabarro A."/>
            <person name="Eastwood D.C."/>
            <person name="Martin F."/>
            <person name="Cullen D."/>
            <person name="Grigoriev I.V."/>
            <person name="Hibbett D.S."/>
        </authorList>
    </citation>
    <scope>NUCLEOTIDE SEQUENCE</scope>
    <source>
        <strain evidence="2">FP-58527</strain>
    </source>
</reference>
<dbReference type="InParanoid" id="S8EGT5"/>
<dbReference type="OrthoDB" id="2322499at2759"/>
<proteinExistence type="predicted"/>
<evidence type="ECO:0000313" key="1">
    <source>
        <dbReference type="EMBL" id="EPT02439.1"/>
    </source>
</evidence>
<accession>S8EGT5</accession>
<evidence type="ECO:0000313" key="2">
    <source>
        <dbReference type="Proteomes" id="UP000015241"/>
    </source>
</evidence>